<evidence type="ECO:0000313" key="2">
    <source>
        <dbReference type="Proteomes" id="UP000250675"/>
    </source>
</evidence>
<protein>
    <submittedName>
        <fullName evidence="1">Uncharacterized protein</fullName>
    </submittedName>
</protein>
<dbReference type="EMBL" id="UASO01000004">
    <property type="protein sequence ID" value="SQC20995.1"/>
    <property type="molecule type" value="Genomic_DNA"/>
</dbReference>
<dbReference type="Proteomes" id="UP000250675">
    <property type="component" value="Unassembled WGS sequence"/>
</dbReference>
<evidence type="ECO:0000313" key="1">
    <source>
        <dbReference type="EMBL" id="SQC20995.1"/>
    </source>
</evidence>
<accession>A0A2X3DJ90</accession>
<dbReference type="AlphaFoldDB" id="A0A2X3DJ90"/>
<name>A0A2X3DJ90_KLEPN</name>
<reference evidence="1 2" key="1">
    <citation type="submission" date="2018-06" db="EMBL/GenBank/DDBJ databases">
        <authorList>
            <consortium name="Pathogen Informatics"/>
            <person name="Doyle S."/>
        </authorList>
    </citation>
    <scope>NUCLEOTIDE SEQUENCE [LARGE SCALE GENOMIC DNA]</scope>
    <source>
        <strain evidence="1 2">NCTC9645</strain>
    </source>
</reference>
<gene>
    <name evidence="1" type="ORF">NCTC9645_01970</name>
</gene>
<proteinExistence type="predicted"/>
<sequence length="125" mass="13899">MKRFTPDCSMHMSHEMAFMRETPDGAYMEYQDHLAVKTQRDNLAARVTELELVLQGLPQVAVDGGWTAKGISDYARLLEDRLAVPVRLPTVYLVSDGKLSGKMIKADEAVEAIQAAGFTVVRDDQ</sequence>
<organism evidence="1 2">
    <name type="scientific">Klebsiella pneumoniae</name>
    <dbReference type="NCBI Taxonomy" id="573"/>
    <lineage>
        <taxon>Bacteria</taxon>
        <taxon>Pseudomonadati</taxon>
        <taxon>Pseudomonadota</taxon>
        <taxon>Gammaproteobacteria</taxon>
        <taxon>Enterobacterales</taxon>
        <taxon>Enterobacteriaceae</taxon>
        <taxon>Klebsiella/Raoultella group</taxon>
        <taxon>Klebsiella</taxon>
        <taxon>Klebsiella pneumoniae complex</taxon>
    </lineage>
</organism>